<dbReference type="InterPro" id="IPR017905">
    <property type="entry name" value="ERV/ALR_sulphydryl_oxidase"/>
</dbReference>
<dbReference type="FunFam" id="1.20.120.310:FF:000002">
    <property type="entry name" value="Sulfhydryl oxidase"/>
    <property type="match status" value="1"/>
</dbReference>
<accession>A0A6T6F8I9</accession>
<proteinExistence type="predicted"/>
<evidence type="ECO:0000256" key="5">
    <source>
        <dbReference type="ARBA" id="ARBA00023157"/>
    </source>
</evidence>
<keyword evidence="2 6" id="KW-0285">Flavoprotein</keyword>
<comment type="catalytic activity">
    <reaction evidence="6">
        <text>2 R'C(R)SH + O2 = R'C(R)S-S(R)CR' + H2O2</text>
        <dbReference type="Rhea" id="RHEA:17357"/>
        <dbReference type="ChEBI" id="CHEBI:15379"/>
        <dbReference type="ChEBI" id="CHEBI:16240"/>
        <dbReference type="ChEBI" id="CHEBI:16520"/>
        <dbReference type="ChEBI" id="CHEBI:17412"/>
        <dbReference type="EC" id="1.8.3.2"/>
    </reaction>
</comment>
<evidence type="ECO:0000256" key="3">
    <source>
        <dbReference type="ARBA" id="ARBA00022827"/>
    </source>
</evidence>
<keyword evidence="3 6" id="KW-0274">FAD</keyword>
<evidence type="ECO:0000256" key="2">
    <source>
        <dbReference type="ARBA" id="ARBA00022630"/>
    </source>
</evidence>
<keyword evidence="5" id="KW-1015">Disulfide bond</keyword>
<dbReference type="InterPro" id="IPR036774">
    <property type="entry name" value="ERV/ALR_sulphydryl_oxid_sf"/>
</dbReference>
<evidence type="ECO:0000259" key="7">
    <source>
        <dbReference type="PROSITE" id="PS51324"/>
    </source>
</evidence>
<feature type="domain" description="ERV/ALR sulfhydryl oxidase" evidence="7">
    <location>
        <begin position="36"/>
        <end position="138"/>
    </location>
</feature>
<evidence type="ECO:0000256" key="6">
    <source>
        <dbReference type="RuleBase" id="RU371123"/>
    </source>
</evidence>
<evidence type="ECO:0000256" key="1">
    <source>
        <dbReference type="ARBA" id="ARBA00001974"/>
    </source>
</evidence>
<dbReference type="EMBL" id="HBEF01008131">
    <property type="protein sequence ID" value="CAD8333017.1"/>
    <property type="molecule type" value="Transcribed_RNA"/>
</dbReference>
<gene>
    <name evidence="8" type="ORF">CAUS1442_LOCUS5117</name>
    <name evidence="9" type="ORF">CAUS1442_LOCUS5118</name>
</gene>
<dbReference type="GO" id="GO:0050660">
    <property type="term" value="F:flavin adenine dinucleotide binding"/>
    <property type="evidence" value="ECO:0007669"/>
    <property type="project" value="TreeGrafter"/>
</dbReference>
<dbReference type="GO" id="GO:0016971">
    <property type="term" value="F:flavin-dependent sulfhydryl oxidase activity"/>
    <property type="evidence" value="ECO:0007669"/>
    <property type="project" value="InterPro"/>
</dbReference>
<dbReference type="InterPro" id="IPR039799">
    <property type="entry name" value="ALR/ERV"/>
</dbReference>
<dbReference type="PANTHER" id="PTHR12645:SF0">
    <property type="entry name" value="FAD-LINKED SULFHYDRYL OXIDASE ALR"/>
    <property type="match status" value="1"/>
</dbReference>
<evidence type="ECO:0000313" key="9">
    <source>
        <dbReference type="EMBL" id="CAD8333017.1"/>
    </source>
</evidence>
<dbReference type="SUPFAM" id="SSF69000">
    <property type="entry name" value="FAD-dependent thiol oxidase"/>
    <property type="match status" value="1"/>
</dbReference>
<dbReference type="PANTHER" id="PTHR12645">
    <property type="entry name" value="ALR/ERV"/>
    <property type="match status" value="1"/>
</dbReference>
<evidence type="ECO:0000313" key="8">
    <source>
        <dbReference type="EMBL" id="CAD8333016.1"/>
    </source>
</evidence>
<comment type="cofactor">
    <cofactor evidence="1 6">
        <name>FAD</name>
        <dbReference type="ChEBI" id="CHEBI:57692"/>
    </cofactor>
</comment>
<dbReference type="Gene3D" id="1.20.120.310">
    <property type="entry name" value="ERV/ALR sulfhydryl oxidase domain"/>
    <property type="match status" value="1"/>
</dbReference>
<dbReference type="PROSITE" id="PS51324">
    <property type="entry name" value="ERV_ALR"/>
    <property type="match status" value="1"/>
</dbReference>
<evidence type="ECO:0000256" key="4">
    <source>
        <dbReference type="ARBA" id="ARBA00023002"/>
    </source>
</evidence>
<dbReference type="EMBL" id="HBEF01008130">
    <property type="protein sequence ID" value="CAD8333016.1"/>
    <property type="molecule type" value="Transcribed_RNA"/>
</dbReference>
<protein>
    <recommendedName>
        <fullName evidence="6">Sulfhydryl oxidase</fullName>
        <ecNumber evidence="6">1.8.3.2</ecNumber>
    </recommendedName>
</protein>
<dbReference type="Pfam" id="PF04777">
    <property type="entry name" value="Evr1_Alr"/>
    <property type="match status" value="1"/>
</dbReference>
<sequence>MIDPPDCERPACDDVKDLLSKAMPKMKPAAKAKAQCPVRSSELGHSSWNLLHTMTAWYPDAPSSTQQTKMKQFLVGLAEFYPCTWCAADFQKNIEEHPPKVESRKELCQWMCEQHNLVNEKLGKPAFRCDMRTLDERWRKSKDPRCHK</sequence>
<dbReference type="AlphaFoldDB" id="A0A6T6F8I9"/>
<keyword evidence="4 6" id="KW-0560">Oxidoreductase</keyword>
<reference evidence="9" key="1">
    <citation type="submission" date="2021-01" db="EMBL/GenBank/DDBJ databases">
        <authorList>
            <person name="Corre E."/>
            <person name="Pelletier E."/>
            <person name="Niang G."/>
            <person name="Scheremetjew M."/>
            <person name="Finn R."/>
            <person name="Kale V."/>
            <person name="Holt S."/>
            <person name="Cochrane G."/>
            <person name="Meng A."/>
            <person name="Brown T."/>
            <person name="Cohen L."/>
        </authorList>
    </citation>
    <scope>NUCLEOTIDE SEQUENCE</scope>
    <source>
        <strain evidence="9">CCMP3328</strain>
    </source>
</reference>
<dbReference type="GO" id="GO:0005739">
    <property type="term" value="C:mitochondrion"/>
    <property type="evidence" value="ECO:0007669"/>
    <property type="project" value="TreeGrafter"/>
</dbReference>
<name>A0A6T6F8I9_9STRA</name>
<dbReference type="EC" id="1.8.3.2" evidence="6"/>
<organism evidence="9">
    <name type="scientific">Craspedostauros australis</name>
    <dbReference type="NCBI Taxonomy" id="1486917"/>
    <lineage>
        <taxon>Eukaryota</taxon>
        <taxon>Sar</taxon>
        <taxon>Stramenopiles</taxon>
        <taxon>Ochrophyta</taxon>
        <taxon>Bacillariophyta</taxon>
        <taxon>Bacillariophyceae</taxon>
        <taxon>Bacillariophycidae</taxon>
        <taxon>Naviculales</taxon>
        <taxon>Naviculaceae</taxon>
        <taxon>Craspedostauros</taxon>
    </lineage>
</organism>